<dbReference type="Gene3D" id="3.30.530.20">
    <property type="match status" value="1"/>
</dbReference>
<dbReference type="GO" id="GO:0048039">
    <property type="term" value="F:ubiquinone binding"/>
    <property type="evidence" value="ECO:0007669"/>
    <property type="project" value="InterPro"/>
</dbReference>
<dbReference type="Pfam" id="PF03364">
    <property type="entry name" value="Polyketide_cyc"/>
    <property type="match status" value="1"/>
</dbReference>
<evidence type="ECO:0000256" key="1">
    <source>
        <dbReference type="ARBA" id="ARBA00008918"/>
    </source>
</evidence>
<feature type="domain" description="Coenzyme Q-binding protein COQ10 START" evidence="2">
    <location>
        <begin position="9"/>
        <end position="137"/>
    </location>
</feature>
<organism evidence="3 4">
    <name type="scientific">Devosia marina</name>
    <dbReference type="NCBI Taxonomy" id="2683198"/>
    <lineage>
        <taxon>Bacteria</taxon>
        <taxon>Pseudomonadati</taxon>
        <taxon>Pseudomonadota</taxon>
        <taxon>Alphaproteobacteria</taxon>
        <taxon>Hyphomicrobiales</taxon>
        <taxon>Devosiaceae</taxon>
        <taxon>Devosia</taxon>
    </lineage>
</organism>
<reference evidence="3 4" key="1">
    <citation type="submission" date="2019-12" db="EMBL/GenBank/DDBJ databases">
        <title>Devosia maris sp. nov., isolated from the deep seawater.</title>
        <authorList>
            <person name="Liu Y."/>
        </authorList>
    </citation>
    <scope>NUCLEOTIDE SEQUENCE [LARGE SCALE GENOMIC DNA]</scope>
    <source>
        <strain evidence="3 4">L53-10-65</strain>
    </source>
</reference>
<accession>A0A7X3FQR8</accession>
<dbReference type="InterPro" id="IPR005031">
    <property type="entry name" value="COQ10_START"/>
</dbReference>
<gene>
    <name evidence="3" type="ORF">GO014_03795</name>
</gene>
<protein>
    <recommendedName>
        <fullName evidence="2">Coenzyme Q-binding protein COQ10 START domain-containing protein</fullName>
    </recommendedName>
</protein>
<dbReference type="InterPro" id="IPR023393">
    <property type="entry name" value="START-like_dom_sf"/>
</dbReference>
<dbReference type="SUPFAM" id="SSF55961">
    <property type="entry name" value="Bet v1-like"/>
    <property type="match status" value="1"/>
</dbReference>
<dbReference type="PANTHER" id="PTHR12901">
    <property type="entry name" value="SPERM PROTEIN HOMOLOG"/>
    <property type="match status" value="1"/>
</dbReference>
<dbReference type="PANTHER" id="PTHR12901:SF10">
    <property type="entry name" value="COENZYME Q-BINDING PROTEIN COQ10, MITOCHONDRIAL"/>
    <property type="match status" value="1"/>
</dbReference>
<dbReference type="AlphaFoldDB" id="A0A7X3FQR8"/>
<sequence length="147" mass="16713">MKRFFERHVPHLPERMFNIVSDLEDYPRFVPNCQAMQVRPDPAAGEKDIRLARMTISFGPITQAYTSRVTLDAVARTIRAKAVDGPFAYLDSVWSFEPEGQGTRVRFEIDFKISNPLIAAVAEPAFAAKQEEIMRAFCDEADRRFGA</sequence>
<dbReference type="Proteomes" id="UP000438106">
    <property type="component" value="Unassembled WGS sequence"/>
</dbReference>
<dbReference type="EMBL" id="WQRF01000001">
    <property type="protein sequence ID" value="MVS98145.1"/>
    <property type="molecule type" value="Genomic_DNA"/>
</dbReference>
<evidence type="ECO:0000313" key="4">
    <source>
        <dbReference type="Proteomes" id="UP000438106"/>
    </source>
</evidence>
<dbReference type="CDD" id="cd07813">
    <property type="entry name" value="COQ10p_like"/>
    <property type="match status" value="1"/>
</dbReference>
<evidence type="ECO:0000313" key="3">
    <source>
        <dbReference type="EMBL" id="MVS98145.1"/>
    </source>
</evidence>
<proteinExistence type="inferred from homology"/>
<comment type="caution">
    <text evidence="3">The sequence shown here is derived from an EMBL/GenBank/DDBJ whole genome shotgun (WGS) entry which is preliminary data.</text>
</comment>
<name>A0A7X3FQR8_9HYPH</name>
<dbReference type="GO" id="GO:0045333">
    <property type="term" value="P:cellular respiration"/>
    <property type="evidence" value="ECO:0007669"/>
    <property type="project" value="InterPro"/>
</dbReference>
<comment type="similarity">
    <text evidence="1">Belongs to the ribosome association toxin RatA family.</text>
</comment>
<dbReference type="RefSeq" id="WP_157289166.1">
    <property type="nucleotide sequence ID" value="NZ_WQRF01000001.1"/>
</dbReference>
<keyword evidence="4" id="KW-1185">Reference proteome</keyword>
<dbReference type="InterPro" id="IPR044996">
    <property type="entry name" value="COQ10-like"/>
</dbReference>
<evidence type="ECO:0000259" key="2">
    <source>
        <dbReference type="Pfam" id="PF03364"/>
    </source>
</evidence>